<dbReference type="AlphaFoldDB" id="A0A4R7LEY4"/>
<evidence type="ECO:0000259" key="2">
    <source>
        <dbReference type="Pfam" id="PF10135"/>
    </source>
</evidence>
<gene>
    <name evidence="3" type="ORF">BDE40_2621</name>
</gene>
<dbReference type="EMBL" id="SOBH01000003">
    <property type="protein sequence ID" value="TDT73844.1"/>
    <property type="molecule type" value="Genomic_DNA"/>
</dbReference>
<evidence type="ECO:0000313" key="3">
    <source>
        <dbReference type="EMBL" id="TDT73844.1"/>
    </source>
</evidence>
<proteinExistence type="predicted"/>
<dbReference type="OrthoDB" id="7690273at2"/>
<feature type="domain" description="Flagellar protein FlgJ N-terminal" evidence="2">
    <location>
        <begin position="47"/>
        <end position="83"/>
    </location>
</feature>
<evidence type="ECO:0000256" key="1">
    <source>
        <dbReference type="SAM" id="MobiDB-lite"/>
    </source>
</evidence>
<dbReference type="InterPro" id="IPR019301">
    <property type="entry name" value="Flagellar_prot_FlgJ_N"/>
</dbReference>
<dbReference type="RefSeq" id="WP_134015127.1">
    <property type="nucleotide sequence ID" value="NZ_SOBH01000003.1"/>
</dbReference>
<reference evidence="3 4" key="1">
    <citation type="submission" date="2019-03" db="EMBL/GenBank/DDBJ databases">
        <title>Genomic Encyclopedia of Archaeal and Bacterial Type Strains, Phase II (KMG-II): from individual species to whole genera.</title>
        <authorList>
            <person name="Goeker M."/>
        </authorList>
    </citation>
    <scope>NUCLEOTIDE SEQUENCE [LARGE SCALE GENOMIC DNA]</scope>
    <source>
        <strain evidence="3 4">DSM 29467</strain>
    </source>
</reference>
<evidence type="ECO:0000313" key="4">
    <source>
        <dbReference type="Proteomes" id="UP000294563"/>
    </source>
</evidence>
<keyword evidence="4" id="KW-1185">Reference proteome</keyword>
<protein>
    <submittedName>
        <fullName evidence="3">Rod binding protein</fullName>
    </submittedName>
</protein>
<sequence>MEISTNPSTLRVPLTDNNKSQRQEISKNLEVAFVTEMLSFVGMKELSSEFGGGAGEEQFQSFLREQHARLIVDRGGLGLAEQFFNSMAEK</sequence>
<organism evidence="3 4">
    <name type="scientific">Litoreibacter halocynthiae</name>
    <dbReference type="NCBI Taxonomy" id="1242689"/>
    <lineage>
        <taxon>Bacteria</taxon>
        <taxon>Pseudomonadati</taxon>
        <taxon>Pseudomonadota</taxon>
        <taxon>Alphaproteobacteria</taxon>
        <taxon>Rhodobacterales</taxon>
        <taxon>Roseobacteraceae</taxon>
        <taxon>Litoreibacter</taxon>
    </lineage>
</organism>
<dbReference type="Pfam" id="PF10135">
    <property type="entry name" value="Rod-binding"/>
    <property type="match status" value="1"/>
</dbReference>
<feature type="compositionally biased region" description="Polar residues" evidence="1">
    <location>
        <begin position="1"/>
        <end position="18"/>
    </location>
</feature>
<dbReference type="Proteomes" id="UP000294563">
    <property type="component" value="Unassembled WGS sequence"/>
</dbReference>
<feature type="region of interest" description="Disordered" evidence="1">
    <location>
        <begin position="1"/>
        <end position="21"/>
    </location>
</feature>
<comment type="caution">
    <text evidence="3">The sequence shown here is derived from an EMBL/GenBank/DDBJ whole genome shotgun (WGS) entry which is preliminary data.</text>
</comment>
<name>A0A4R7LEY4_9RHOB</name>
<accession>A0A4R7LEY4</accession>